<dbReference type="AlphaFoldDB" id="A0A510DST4"/>
<dbReference type="EMBL" id="AP018929">
    <property type="protein sequence ID" value="BBG23190.1"/>
    <property type="molecule type" value="Genomic_DNA"/>
</dbReference>
<accession>A0A510DST4</accession>
<name>A0A510DST4_9CREN</name>
<dbReference type="Proteomes" id="UP000322983">
    <property type="component" value="Chromosome"/>
</dbReference>
<evidence type="ECO:0000313" key="1">
    <source>
        <dbReference type="EMBL" id="BBG23190.1"/>
    </source>
</evidence>
<sequence length="88" mass="10568">MYPYTKKYITILILMDIISRIKGKYKNGDINNYLLLYKKIMNTISNPRKYFNVNTEDAQTTLSRNIYNYLREYNIIDSEIIGKYILII</sequence>
<keyword evidence="2" id="KW-1185">Reference proteome</keyword>
<gene>
    <name evidence="1" type="ORF">IC006_0474</name>
</gene>
<dbReference type="KEGG" id="step:IC006_0474"/>
<protein>
    <submittedName>
        <fullName evidence="1">Uncharacterized protein</fullName>
    </submittedName>
</protein>
<reference evidence="1 2" key="1">
    <citation type="journal article" date="2020" name="Int. J. Syst. Evol. Microbiol.">
        <title>Sulfuracidifex tepidarius gen. nov., sp. nov. and transfer of Sulfolobus metallicus Huber and Stetter 1992 to the genus Sulfuracidifex as Sulfuracidifex metallicus comb. nov.</title>
        <authorList>
            <person name="Itoh T."/>
            <person name="Miura T."/>
            <person name="Sakai H.D."/>
            <person name="Kato S."/>
            <person name="Ohkuma M."/>
            <person name="Takashina T."/>
        </authorList>
    </citation>
    <scope>NUCLEOTIDE SEQUENCE [LARGE SCALE GENOMIC DNA]</scope>
    <source>
        <strain evidence="1 2">IC-006</strain>
    </source>
</reference>
<dbReference type="STRING" id="1294262.GCA_001316085_03060"/>
<proteinExistence type="predicted"/>
<organism evidence="1 2">
    <name type="scientific">Sulfuracidifex tepidarius</name>
    <dbReference type="NCBI Taxonomy" id="1294262"/>
    <lineage>
        <taxon>Archaea</taxon>
        <taxon>Thermoproteota</taxon>
        <taxon>Thermoprotei</taxon>
        <taxon>Sulfolobales</taxon>
        <taxon>Sulfolobaceae</taxon>
        <taxon>Sulfuracidifex</taxon>
    </lineage>
</organism>
<evidence type="ECO:0000313" key="2">
    <source>
        <dbReference type="Proteomes" id="UP000322983"/>
    </source>
</evidence>